<dbReference type="PANTHER" id="PTHR28047:SF5">
    <property type="entry name" value="PROTEIN DCG1"/>
    <property type="match status" value="1"/>
</dbReference>
<dbReference type="InterPro" id="IPR015942">
    <property type="entry name" value="Asp/Glu/hydantoin_racemase"/>
</dbReference>
<protein>
    <submittedName>
        <fullName evidence="2">Asp/Glu/hydantoin racemase</fullName>
    </submittedName>
</protein>
<dbReference type="EMBL" id="QPJK01000013">
    <property type="protein sequence ID" value="RCW65257.1"/>
    <property type="molecule type" value="Genomic_DNA"/>
</dbReference>
<dbReference type="InterPro" id="IPR052186">
    <property type="entry name" value="Hydantoin_racemase-like"/>
</dbReference>
<evidence type="ECO:0000256" key="1">
    <source>
        <dbReference type="ARBA" id="ARBA00038414"/>
    </source>
</evidence>
<comment type="caution">
    <text evidence="2">The sequence shown here is derived from an EMBL/GenBank/DDBJ whole genome shotgun (WGS) entry which is preliminary data.</text>
</comment>
<gene>
    <name evidence="2" type="ORF">DES41_113181</name>
</gene>
<evidence type="ECO:0000313" key="2">
    <source>
        <dbReference type="EMBL" id="RCW65257.1"/>
    </source>
</evidence>
<dbReference type="Gene3D" id="3.40.50.12500">
    <property type="match status" value="1"/>
</dbReference>
<dbReference type="AlphaFoldDB" id="A0A368XFI9"/>
<accession>A0A368XFI9</accession>
<dbReference type="InterPro" id="IPR053714">
    <property type="entry name" value="Iso_Racemase_Enz_sf"/>
</dbReference>
<dbReference type="OrthoDB" id="9791723at2"/>
<keyword evidence="3" id="KW-1185">Reference proteome</keyword>
<sequence length="225" mass="22500">MGADMRPTVLLVNPNTSTATTDMMLALARAALPPGLALRSATAARGAPMITSDAELATAVDEVLAIGVREAAGVAAIVVAAFGDPAVAALRTRVQVPVVGIGEASMREAAAQGRRFGVATTTPGLAVSIAQAVTRLGLAAQFSGTRIPQDDPLRLAADPGLQDQLLGEAVRACIEADGAQAVVIGGGPLAESAERLAGRFGVPVISPVAAAMRRVAALLEGAQPA</sequence>
<evidence type="ECO:0000313" key="3">
    <source>
        <dbReference type="Proteomes" id="UP000252884"/>
    </source>
</evidence>
<dbReference type="Pfam" id="PF01177">
    <property type="entry name" value="Asp_Glu_race"/>
    <property type="match status" value="1"/>
</dbReference>
<proteinExistence type="inferred from homology"/>
<dbReference type="Proteomes" id="UP000252884">
    <property type="component" value="Unassembled WGS sequence"/>
</dbReference>
<comment type="similarity">
    <text evidence="1">Belongs to the HyuE racemase family.</text>
</comment>
<dbReference type="PANTHER" id="PTHR28047">
    <property type="entry name" value="PROTEIN DCG1"/>
    <property type="match status" value="1"/>
</dbReference>
<name>A0A368XFI9_9BURK</name>
<dbReference type="GO" id="GO:0047661">
    <property type="term" value="F:amino-acid racemase activity"/>
    <property type="evidence" value="ECO:0007669"/>
    <property type="project" value="InterPro"/>
</dbReference>
<reference evidence="2 3" key="1">
    <citation type="submission" date="2018-07" db="EMBL/GenBank/DDBJ databases">
        <title>Genomic Encyclopedia of Type Strains, Phase IV (KMG-IV): sequencing the most valuable type-strain genomes for metagenomic binning, comparative biology and taxonomic classification.</title>
        <authorList>
            <person name="Goeker M."/>
        </authorList>
    </citation>
    <scope>NUCLEOTIDE SEQUENCE [LARGE SCALE GENOMIC DNA]</scope>
    <source>
        <strain evidence="2 3">DSM 21634</strain>
    </source>
</reference>
<organism evidence="2 3">
    <name type="scientific">Pseudorhodoferax soli</name>
    <dbReference type="NCBI Taxonomy" id="545864"/>
    <lineage>
        <taxon>Bacteria</taxon>
        <taxon>Pseudomonadati</taxon>
        <taxon>Pseudomonadota</taxon>
        <taxon>Betaproteobacteria</taxon>
        <taxon>Burkholderiales</taxon>
        <taxon>Comamonadaceae</taxon>
    </lineage>
</organism>